<evidence type="ECO:0000256" key="1">
    <source>
        <dbReference type="ARBA" id="ARBA00023015"/>
    </source>
</evidence>
<dbReference type="InterPro" id="IPR001845">
    <property type="entry name" value="HTH_ArsR_DNA-bd_dom"/>
</dbReference>
<organism evidence="5 6">
    <name type="scientific">Rhizocola hellebori</name>
    <dbReference type="NCBI Taxonomy" id="1392758"/>
    <lineage>
        <taxon>Bacteria</taxon>
        <taxon>Bacillati</taxon>
        <taxon>Actinomycetota</taxon>
        <taxon>Actinomycetes</taxon>
        <taxon>Micromonosporales</taxon>
        <taxon>Micromonosporaceae</taxon>
        <taxon>Rhizocola</taxon>
    </lineage>
</organism>
<dbReference type="GO" id="GO:0003677">
    <property type="term" value="F:DNA binding"/>
    <property type="evidence" value="ECO:0007669"/>
    <property type="project" value="UniProtKB-KW"/>
</dbReference>
<accession>A0A8J3VEC4</accession>
<dbReference type="AlphaFoldDB" id="A0A8J3VEC4"/>
<dbReference type="InterPro" id="IPR051081">
    <property type="entry name" value="HTH_MetalResp_TranReg"/>
</dbReference>
<dbReference type="SMART" id="SM00418">
    <property type="entry name" value="HTH_ARSR"/>
    <property type="match status" value="1"/>
</dbReference>
<dbReference type="SUPFAM" id="SSF46785">
    <property type="entry name" value="Winged helix' DNA-binding domain"/>
    <property type="match status" value="1"/>
</dbReference>
<dbReference type="PRINTS" id="PR00778">
    <property type="entry name" value="HTHARSR"/>
</dbReference>
<dbReference type="Proteomes" id="UP000612899">
    <property type="component" value="Unassembled WGS sequence"/>
</dbReference>
<sequence>MSDVTQRRILVVETGAIMLPVEADAVAAVAKCFRALGDPTRLRLLAFLLNGEHTVAECVDHVGLSQGRVSMHLGYLSECGYMQVRRAWQVRLL</sequence>
<dbReference type="NCBIfam" id="NF033788">
    <property type="entry name" value="HTH_metalloreg"/>
    <property type="match status" value="1"/>
</dbReference>
<name>A0A8J3VEC4_9ACTN</name>
<proteinExistence type="predicted"/>
<dbReference type="Pfam" id="PF01022">
    <property type="entry name" value="HTH_5"/>
    <property type="match status" value="1"/>
</dbReference>
<dbReference type="InterPro" id="IPR011991">
    <property type="entry name" value="ArsR-like_HTH"/>
</dbReference>
<gene>
    <name evidence="5" type="ORF">Rhe02_14820</name>
</gene>
<evidence type="ECO:0000256" key="2">
    <source>
        <dbReference type="ARBA" id="ARBA00023125"/>
    </source>
</evidence>
<dbReference type="GO" id="GO:0003700">
    <property type="term" value="F:DNA-binding transcription factor activity"/>
    <property type="evidence" value="ECO:0007669"/>
    <property type="project" value="InterPro"/>
</dbReference>
<keyword evidence="3" id="KW-0804">Transcription</keyword>
<dbReference type="PANTHER" id="PTHR33154:SF36">
    <property type="entry name" value="TRANSCRIPTIONAL REGULATOR"/>
    <property type="match status" value="1"/>
</dbReference>
<reference evidence="5" key="1">
    <citation type="submission" date="2021-01" db="EMBL/GenBank/DDBJ databases">
        <title>Whole genome shotgun sequence of Rhizocola hellebori NBRC 109834.</title>
        <authorList>
            <person name="Komaki H."/>
            <person name="Tamura T."/>
        </authorList>
    </citation>
    <scope>NUCLEOTIDE SEQUENCE</scope>
    <source>
        <strain evidence="5">NBRC 109834</strain>
    </source>
</reference>
<evidence type="ECO:0000313" key="5">
    <source>
        <dbReference type="EMBL" id="GIH03415.1"/>
    </source>
</evidence>
<protein>
    <recommendedName>
        <fullName evidence="4">HTH arsR-type domain-containing protein</fullName>
    </recommendedName>
</protein>
<comment type="caution">
    <text evidence="5">The sequence shown here is derived from an EMBL/GenBank/DDBJ whole genome shotgun (WGS) entry which is preliminary data.</text>
</comment>
<dbReference type="EMBL" id="BONY01000007">
    <property type="protein sequence ID" value="GIH03415.1"/>
    <property type="molecule type" value="Genomic_DNA"/>
</dbReference>
<dbReference type="PANTHER" id="PTHR33154">
    <property type="entry name" value="TRANSCRIPTIONAL REGULATOR, ARSR FAMILY"/>
    <property type="match status" value="1"/>
</dbReference>
<dbReference type="PROSITE" id="PS50987">
    <property type="entry name" value="HTH_ARSR_2"/>
    <property type="match status" value="1"/>
</dbReference>
<dbReference type="Gene3D" id="1.10.10.10">
    <property type="entry name" value="Winged helix-like DNA-binding domain superfamily/Winged helix DNA-binding domain"/>
    <property type="match status" value="1"/>
</dbReference>
<evidence type="ECO:0000256" key="3">
    <source>
        <dbReference type="ARBA" id="ARBA00023163"/>
    </source>
</evidence>
<keyword evidence="6" id="KW-1185">Reference proteome</keyword>
<keyword evidence="2" id="KW-0238">DNA-binding</keyword>
<feature type="domain" description="HTH arsR-type" evidence="4">
    <location>
        <begin position="21"/>
        <end position="93"/>
    </location>
</feature>
<evidence type="ECO:0000313" key="6">
    <source>
        <dbReference type="Proteomes" id="UP000612899"/>
    </source>
</evidence>
<dbReference type="InterPro" id="IPR036388">
    <property type="entry name" value="WH-like_DNA-bd_sf"/>
</dbReference>
<dbReference type="RefSeq" id="WP_239123504.1">
    <property type="nucleotide sequence ID" value="NZ_BONY01000007.1"/>
</dbReference>
<evidence type="ECO:0000259" key="4">
    <source>
        <dbReference type="PROSITE" id="PS50987"/>
    </source>
</evidence>
<dbReference type="InterPro" id="IPR036390">
    <property type="entry name" value="WH_DNA-bd_sf"/>
</dbReference>
<dbReference type="CDD" id="cd00090">
    <property type="entry name" value="HTH_ARSR"/>
    <property type="match status" value="1"/>
</dbReference>
<keyword evidence="1" id="KW-0805">Transcription regulation</keyword>